<evidence type="ECO:0000256" key="1">
    <source>
        <dbReference type="ARBA" id="ARBA00001965"/>
    </source>
</evidence>
<dbReference type="GO" id="GO:0010181">
    <property type="term" value="F:FMN binding"/>
    <property type="evidence" value="ECO:0007669"/>
    <property type="project" value="InterPro"/>
</dbReference>
<reference evidence="4 5" key="1">
    <citation type="submission" date="2016-11" db="EMBL/GenBank/DDBJ databases">
        <authorList>
            <person name="Jaros S."/>
            <person name="Januszkiewicz K."/>
            <person name="Wedrychowicz H."/>
        </authorList>
    </citation>
    <scope>NUCLEOTIDE SEQUENCE [LARGE SCALE GENOMIC DNA]</scope>
    <source>
        <strain evidence="4 5">DSM 14809</strain>
    </source>
</reference>
<keyword evidence="2" id="KW-0560">Oxidoreductase</keyword>
<dbReference type="InterPro" id="IPR012349">
    <property type="entry name" value="Split_barrel_FMN-bd"/>
</dbReference>
<evidence type="ECO:0000259" key="3">
    <source>
        <dbReference type="PROSITE" id="PS50903"/>
    </source>
</evidence>
<proteinExistence type="predicted"/>
<dbReference type="PANTHER" id="PTHR30466:SF1">
    <property type="entry name" value="FMN REDUCTASE (NADH) RUTF"/>
    <property type="match status" value="1"/>
</dbReference>
<dbReference type="PANTHER" id="PTHR30466">
    <property type="entry name" value="FLAVIN REDUCTASE"/>
    <property type="match status" value="1"/>
</dbReference>
<keyword evidence="5" id="KW-1185">Reference proteome</keyword>
<dbReference type="Gene3D" id="2.30.110.10">
    <property type="entry name" value="Electron Transport, Fmn-binding Protein, Chain A"/>
    <property type="match status" value="1"/>
</dbReference>
<dbReference type="STRING" id="185007.SAMN02910350_01985"/>
<dbReference type="PROSITE" id="PS50903">
    <property type="entry name" value="RUBREDOXIN_LIKE"/>
    <property type="match status" value="1"/>
</dbReference>
<dbReference type="GO" id="GO:0005506">
    <property type="term" value="F:iron ion binding"/>
    <property type="evidence" value="ECO:0007669"/>
    <property type="project" value="InterPro"/>
</dbReference>
<dbReference type="EMBL" id="FQYQ01000023">
    <property type="protein sequence ID" value="SHJ45944.1"/>
    <property type="molecule type" value="Genomic_DNA"/>
</dbReference>
<evidence type="ECO:0000256" key="2">
    <source>
        <dbReference type="ARBA" id="ARBA00023002"/>
    </source>
</evidence>
<dbReference type="SUPFAM" id="SSF50475">
    <property type="entry name" value="FMN-binding split barrel"/>
    <property type="match status" value="1"/>
</dbReference>
<dbReference type="InterPro" id="IPR048574">
    <property type="entry name" value="RUBY_RBDX"/>
</dbReference>
<protein>
    <submittedName>
        <fullName evidence="4">NADH-FMN oxidoreductase RutF, flavin reductase (DIM6/NTAB) family</fullName>
    </submittedName>
</protein>
<dbReference type="InterPro" id="IPR002563">
    <property type="entry name" value="Flavin_Rdtase-like_dom"/>
</dbReference>
<organism evidence="4 5">
    <name type="scientific">Pseudobutyrivibrio xylanivorans DSM 14809</name>
    <dbReference type="NCBI Taxonomy" id="1123012"/>
    <lineage>
        <taxon>Bacteria</taxon>
        <taxon>Bacillati</taxon>
        <taxon>Bacillota</taxon>
        <taxon>Clostridia</taxon>
        <taxon>Lachnospirales</taxon>
        <taxon>Lachnospiraceae</taxon>
        <taxon>Pseudobutyrivibrio</taxon>
    </lineage>
</organism>
<sequence>MAEMNTKAMYKLSYGLFVCTAVRDGRANGCIINTAIQVASEPNRISVAINKANFTHDMVKETGACNISVISQDATFDLFKHFGFQSGRDVDKFADYPKENYQQADNGIPYIVTGTNAYFSLKVVEAVDLGSHTLFICEPTFMTVLSDVPSVTYEYYQNNIKPKPEAVGTTPKGEIVWRCRICGYEWVGEELPDDFICPICKHPKADFEKVVR</sequence>
<evidence type="ECO:0000313" key="4">
    <source>
        <dbReference type="EMBL" id="SHJ45944.1"/>
    </source>
</evidence>
<name>A0A1M6JGY5_PSEXY</name>
<dbReference type="InterPro" id="IPR050268">
    <property type="entry name" value="NADH-dep_flavin_reductase"/>
</dbReference>
<comment type="cofactor">
    <cofactor evidence="1">
        <name>Fe(3+)</name>
        <dbReference type="ChEBI" id="CHEBI:29034"/>
    </cofactor>
</comment>
<feature type="domain" description="Rubredoxin-like" evidence="3">
    <location>
        <begin position="174"/>
        <end position="210"/>
    </location>
</feature>
<evidence type="ECO:0000313" key="5">
    <source>
        <dbReference type="Proteomes" id="UP000184185"/>
    </source>
</evidence>
<accession>A0A1M6JGY5</accession>
<dbReference type="Pfam" id="PF01613">
    <property type="entry name" value="Flavin_Reduct"/>
    <property type="match status" value="1"/>
</dbReference>
<dbReference type="GO" id="GO:0042602">
    <property type="term" value="F:riboflavin reductase (NADPH) activity"/>
    <property type="evidence" value="ECO:0007669"/>
    <property type="project" value="TreeGrafter"/>
</dbReference>
<dbReference type="InterPro" id="IPR024934">
    <property type="entry name" value="Rubredoxin-like_dom"/>
</dbReference>
<gene>
    <name evidence="4" type="ORF">SAMN02745725_02601</name>
</gene>
<dbReference type="Proteomes" id="UP000184185">
    <property type="component" value="Unassembled WGS sequence"/>
</dbReference>
<dbReference type="AlphaFoldDB" id="A0A1M6JGY5"/>
<dbReference type="Pfam" id="PF21349">
    <property type="entry name" value="RUBY_RBDX"/>
    <property type="match status" value="1"/>
</dbReference>
<dbReference type="Gene3D" id="2.20.28.10">
    <property type="match status" value="1"/>
</dbReference>
<dbReference type="SMART" id="SM00903">
    <property type="entry name" value="Flavin_Reduct"/>
    <property type="match status" value="1"/>
</dbReference>
<dbReference type="SUPFAM" id="SSF57802">
    <property type="entry name" value="Rubredoxin-like"/>
    <property type="match status" value="1"/>
</dbReference>